<feature type="compositionally biased region" description="Low complexity" evidence="1">
    <location>
        <begin position="171"/>
        <end position="185"/>
    </location>
</feature>
<feature type="region of interest" description="Disordered" evidence="1">
    <location>
        <begin position="85"/>
        <end position="121"/>
    </location>
</feature>
<feature type="region of interest" description="Disordered" evidence="1">
    <location>
        <begin position="1"/>
        <end position="50"/>
    </location>
</feature>
<proteinExistence type="predicted"/>
<name>A0ABN9A6R2_RANTA</name>
<sequence>MVPPWLGSPKAQAPALRAPGRGGARWGRAEGGGGAFLPSPRPPPPPFCSPRRSHFPLGSFRPASVVPSRLCGPHRGLQVIPIGSVKSLPSAPHTRPSAYTLGSLPASAHPSPPKPAEAPARLPRRLSIPRIPLPVCGPSSQRPPLRGFPSPSWPAWWSTPGPPPLSPYPALPSYVVPSRPSLSPSQPSPPHHPYTRTPPSEASPGAPPLPPLVYAPPTHPVLLSPLWSLSPPPLPHSRPRSPRARSYLPRVPASRPLAAPRRPPPSRGPISALGAPPSPPRLRARQPGRPPGFPARSSRRRHRHGCRGSPTHPSRAGGSRSSAVPPPPPPPRTHTHTHSLRPTSSGRLCGGPAPRGAQAALGGASASRGHGHLAGGRTAREREPKPGRSLTHPARPPAAARDAGARRKCLRDPVGRGVSSNRGLASAPQGHAAT</sequence>
<protein>
    <recommendedName>
        <fullName evidence="4">Basic proline-rich protein-like</fullName>
    </recommendedName>
</protein>
<evidence type="ECO:0000313" key="3">
    <source>
        <dbReference type="Proteomes" id="UP001176941"/>
    </source>
</evidence>
<evidence type="ECO:0000256" key="1">
    <source>
        <dbReference type="SAM" id="MobiDB-lite"/>
    </source>
</evidence>
<evidence type="ECO:0008006" key="4">
    <source>
        <dbReference type="Google" id="ProtNLM"/>
    </source>
</evidence>
<feature type="compositionally biased region" description="Low complexity" evidence="1">
    <location>
        <begin position="355"/>
        <end position="368"/>
    </location>
</feature>
<feature type="compositionally biased region" description="Low complexity" evidence="1">
    <location>
        <begin position="220"/>
        <end position="229"/>
    </location>
</feature>
<feature type="region of interest" description="Disordered" evidence="1">
    <location>
        <begin position="168"/>
        <end position="434"/>
    </location>
</feature>
<gene>
    <name evidence="2" type="ORF">MRATA1EN1_LOCUS30048</name>
</gene>
<evidence type="ECO:0000313" key="2">
    <source>
        <dbReference type="EMBL" id="CAI9181086.1"/>
    </source>
</evidence>
<reference evidence="2" key="1">
    <citation type="submission" date="2023-04" db="EMBL/GenBank/DDBJ databases">
        <authorList>
            <consortium name="ELIXIR-Norway"/>
        </authorList>
    </citation>
    <scope>NUCLEOTIDE SEQUENCE [LARGE SCALE GENOMIC DNA]</scope>
</reference>
<feature type="compositionally biased region" description="Gly residues" evidence="1">
    <location>
        <begin position="20"/>
        <end position="35"/>
    </location>
</feature>
<dbReference type="EMBL" id="OX460343">
    <property type="protein sequence ID" value="CAI9181086.1"/>
    <property type="molecule type" value="Genomic_DNA"/>
</dbReference>
<accession>A0ABN9A6R2</accession>
<feature type="compositionally biased region" description="Low complexity" evidence="1">
    <location>
        <begin position="244"/>
        <end position="260"/>
    </location>
</feature>
<feature type="compositionally biased region" description="Pro residues" evidence="1">
    <location>
        <begin position="39"/>
        <end position="48"/>
    </location>
</feature>
<dbReference type="Proteomes" id="UP001176941">
    <property type="component" value="Chromosome X"/>
</dbReference>
<keyword evidence="3" id="KW-1185">Reference proteome</keyword>
<feature type="compositionally biased region" description="Basic residues" evidence="1">
    <location>
        <begin position="297"/>
        <end position="306"/>
    </location>
</feature>
<organism evidence="2 3">
    <name type="scientific">Rangifer tarandus platyrhynchus</name>
    <name type="common">Svalbard reindeer</name>
    <dbReference type="NCBI Taxonomy" id="3082113"/>
    <lineage>
        <taxon>Eukaryota</taxon>
        <taxon>Metazoa</taxon>
        <taxon>Chordata</taxon>
        <taxon>Craniata</taxon>
        <taxon>Vertebrata</taxon>
        <taxon>Euteleostomi</taxon>
        <taxon>Mammalia</taxon>
        <taxon>Eutheria</taxon>
        <taxon>Laurasiatheria</taxon>
        <taxon>Artiodactyla</taxon>
        <taxon>Ruminantia</taxon>
        <taxon>Pecora</taxon>
        <taxon>Cervidae</taxon>
        <taxon>Odocoileinae</taxon>
        <taxon>Rangifer</taxon>
    </lineage>
</organism>
<feature type="compositionally biased region" description="Pro residues" evidence="1">
    <location>
        <begin position="205"/>
        <end position="219"/>
    </location>
</feature>